<dbReference type="SUPFAM" id="SSF50630">
    <property type="entry name" value="Acid proteases"/>
    <property type="match status" value="1"/>
</dbReference>
<dbReference type="EMBL" id="JAAGWQ010000053">
    <property type="protein sequence ID" value="KAF5673452.1"/>
    <property type="molecule type" value="Genomic_DNA"/>
</dbReference>
<gene>
    <name evidence="1" type="ORF">FHETE_3366</name>
</gene>
<comment type="caution">
    <text evidence="1">The sequence shown here is derived from an EMBL/GenBank/DDBJ whole genome shotgun (WGS) entry which is preliminary data.</text>
</comment>
<dbReference type="Pfam" id="PF13650">
    <property type="entry name" value="Asp_protease_2"/>
    <property type="match status" value="1"/>
</dbReference>
<name>A0A8H5TQ19_FUSHE</name>
<proteinExistence type="predicted"/>
<evidence type="ECO:0008006" key="3">
    <source>
        <dbReference type="Google" id="ProtNLM"/>
    </source>
</evidence>
<protein>
    <recommendedName>
        <fullName evidence="3">Peptidase A2 domain-containing protein</fullName>
    </recommendedName>
</protein>
<accession>A0A8H5TQ19</accession>
<keyword evidence="2" id="KW-1185">Reference proteome</keyword>
<dbReference type="Gene3D" id="2.40.70.10">
    <property type="entry name" value="Acid Proteases"/>
    <property type="match status" value="2"/>
</dbReference>
<reference evidence="1 2" key="1">
    <citation type="submission" date="2020-05" db="EMBL/GenBank/DDBJ databases">
        <title>Identification and distribution of gene clusters putatively required for synthesis of sphingolipid metabolism inhibitors in phylogenetically diverse species of the filamentous fungus Fusarium.</title>
        <authorList>
            <person name="Kim H.-S."/>
            <person name="Busman M."/>
            <person name="Brown D.W."/>
            <person name="Divon H."/>
            <person name="Uhlig S."/>
            <person name="Proctor R.H."/>
        </authorList>
    </citation>
    <scope>NUCLEOTIDE SEQUENCE [LARGE SCALE GENOMIC DNA]</scope>
    <source>
        <strain evidence="1 2">NRRL 20693</strain>
    </source>
</reference>
<dbReference type="InterPro" id="IPR021109">
    <property type="entry name" value="Peptidase_aspartic_dom_sf"/>
</dbReference>
<evidence type="ECO:0000313" key="1">
    <source>
        <dbReference type="EMBL" id="KAF5673452.1"/>
    </source>
</evidence>
<dbReference type="Proteomes" id="UP000567885">
    <property type="component" value="Unassembled WGS sequence"/>
</dbReference>
<organism evidence="1 2">
    <name type="scientific">Fusarium heterosporum</name>
    <dbReference type="NCBI Taxonomy" id="42747"/>
    <lineage>
        <taxon>Eukaryota</taxon>
        <taxon>Fungi</taxon>
        <taxon>Dikarya</taxon>
        <taxon>Ascomycota</taxon>
        <taxon>Pezizomycotina</taxon>
        <taxon>Sordariomycetes</taxon>
        <taxon>Hypocreomycetidae</taxon>
        <taxon>Hypocreales</taxon>
        <taxon>Nectriaceae</taxon>
        <taxon>Fusarium</taxon>
        <taxon>Fusarium heterosporum species complex</taxon>
    </lineage>
</organism>
<dbReference type="OrthoDB" id="6079484at2759"/>
<sequence length="462" mass="52986">MPIQPILVLDSYIPTAVTLHAVFARPDIPCYVDIDAHAREQKRWSPPPVAGSPMFSRSRIRRGSQDGFELRRKGTSGRQLWSSSNFVSAQFVEKLGTQWSRGLKDYMVEARVGKHRVDALADTGAQSNFVSAQFVEKLGLIPDDRTTNRIQLPGGKQVLSPSTVKIPFSFRGEREEYMLDCWVIPGCTRDLILSGPFLRTTKTLTTFKNRIKMSLRRSLRTRLHCNLLGDERQRLWGSLNGRSALALPDTGSDVMLISAEWATGNMLEIDHGPEHRLELELADGSRVSTSGIVHNAMWTFGDSAQDVCCDFYVLDDLCVDVVFSNDFIFELDVFSRFNHLMIDLDSTFDLPEFYNVRLISKYSQELARLEEESINDMNSPHARKAERVRRDQIRDAINTLDQMKQYEAWKEELQRRLIWDRHHEQHKLRGGSANAGQALQQVNGQYLPNSKPRWWKARFLRE</sequence>
<dbReference type="CDD" id="cd00303">
    <property type="entry name" value="retropepsin_like"/>
    <property type="match status" value="2"/>
</dbReference>
<dbReference type="AlphaFoldDB" id="A0A8H5TQ19"/>
<evidence type="ECO:0000313" key="2">
    <source>
        <dbReference type="Proteomes" id="UP000567885"/>
    </source>
</evidence>